<reference evidence="1" key="1">
    <citation type="submission" date="2014-09" db="EMBL/GenBank/DDBJ databases">
        <authorList>
            <person name="Magalhaes I.L.F."/>
            <person name="Oliveira U."/>
            <person name="Santos F.R."/>
            <person name="Vidigal T.H.D.A."/>
            <person name="Brescovit A.D."/>
            <person name="Santos A.J."/>
        </authorList>
    </citation>
    <scope>NUCLEOTIDE SEQUENCE</scope>
    <source>
        <tissue evidence="1">Shoot tissue taken approximately 20 cm above the soil surface</tissue>
    </source>
</reference>
<sequence>MKMFDSSVEVASPQEHHSCHCYFCPSMARFLNSQGSGSVGVSFPANPVICVTLV</sequence>
<reference evidence="1" key="2">
    <citation type="journal article" date="2015" name="Data Brief">
        <title>Shoot transcriptome of the giant reed, Arundo donax.</title>
        <authorList>
            <person name="Barrero R.A."/>
            <person name="Guerrero F.D."/>
            <person name="Moolhuijzen P."/>
            <person name="Goolsby J.A."/>
            <person name="Tidwell J."/>
            <person name="Bellgard S.E."/>
            <person name="Bellgard M.I."/>
        </authorList>
    </citation>
    <scope>NUCLEOTIDE SEQUENCE</scope>
    <source>
        <tissue evidence="1">Shoot tissue taken approximately 20 cm above the soil surface</tissue>
    </source>
</reference>
<accession>A0A0A9BHA2</accession>
<organism evidence="1">
    <name type="scientific">Arundo donax</name>
    <name type="common">Giant reed</name>
    <name type="synonym">Donax arundinaceus</name>
    <dbReference type="NCBI Taxonomy" id="35708"/>
    <lineage>
        <taxon>Eukaryota</taxon>
        <taxon>Viridiplantae</taxon>
        <taxon>Streptophyta</taxon>
        <taxon>Embryophyta</taxon>
        <taxon>Tracheophyta</taxon>
        <taxon>Spermatophyta</taxon>
        <taxon>Magnoliopsida</taxon>
        <taxon>Liliopsida</taxon>
        <taxon>Poales</taxon>
        <taxon>Poaceae</taxon>
        <taxon>PACMAD clade</taxon>
        <taxon>Arundinoideae</taxon>
        <taxon>Arundineae</taxon>
        <taxon>Arundo</taxon>
    </lineage>
</organism>
<dbReference type="EMBL" id="GBRH01236362">
    <property type="protein sequence ID" value="JAD61533.1"/>
    <property type="molecule type" value="Transcribed_RNA"/>
</dbReference>
<proteinExistence type="predicted"/>
<protein>
    <submittedName>
        <fullName evidence="1">Uncharacterized protein</fullName>
    </submittedName>
</protein>
<name>A0A0A9BHA2_ARUDO</name>
<evidence type="ECO:0000313" key="1">
    <source>
        <dbReference type="EMBL" id="JAD61533.1"/>
    </source>
</evidence>
<dbReference type="AlphaFoldDB" id="A0A0A9BHA2"/>